<dbReference type="Gene3D" id="1.10.357.70">
    <property type="entry name" value="Exocyst complex component Sec6, C-terminal domain"/>
    <property type="match status" value="1"/>
</dbReference>
<dbReference type="Pfam" id="PF06046">
    <property type="entry name" value="Sec6"/>
    <property type="match status" value="2"/>
</dbReference>
<name>A0A6J2P850_COTGO</name>
<dbReference type="GO" id="GO:0006887">
    <property type="term" value="P:exocytosis"/>
    <property type="evidence" value="ECO:0007669"/>
    <property type="project" value="InterPro"/>
</dbReference>
<protein>
    <submittedName>
        <fullName evidence="3">Tumor necrosis factor alpha-induced protein 2-like isoform X2</fullName>
    </submittedName>
</protein>
<dbReference type="PANTHER" id="PTHR21292">
    <property type="entry name" value="EXOCYST COMPLEX COMPONENT SEC6-RELATED"/>
    <property type="match status" value="1"/>
</dbReference>
<dbReference type="RefSeq" id="XP_029282153.1">
    <property type="nucleotide sequence ID" value="XM_029426293.1"/>
</dbReference>
<accession>A0A6J2P850</accession>
<proteinExistence type="inferred from homology"/>
<dbReference type="GeneID" id="115004614"/>
<evidence type="ECO:0000256" key="1">
    <source>
        <dbReference type="ARBA" id="ARBA00009447"/>
    </source>
</evidence>
<dbReference type="Proteomes" id="UP000504630">
    <property type="component" value="Unplaced"/>
</dbReference>
<dbReference type="GO" id="GO:0000145">
    <property type="term" value="C:exocyst"/>
    <property type="evidence" value="ECO:0007669"/>
    <property type="project" value="InterPro"/>
</dbReference>
<organism evidence="2 3">
    <name type="scientific">Cottoperca gobio</name>
    <name type="common">Frogmouth</name>
    <name type="synonym">Aphritis gobio</name>
    <dbReference type="NCBI Taxonomy" id="56716"/>
    <lineage>
        <taxon>Eukaryota</taxon>
        <taxon>Metazoa</taxon>
        <taxon>Chordata</taxon>
        <taxon>Craniata</taxon>
        <taxon>Vertebrata</taxon>
        <taxon>Euteleostomi</taxon>
        <taxon>Actinopterygii</taxon>
        <taxon>Neopterygii</taxon>
        <taxon>Teleostei</taxon>
        <taxon>Neoteleostei</taxon>
        <taxon>Acanthomorphata</taxon>
        <taxon>Eupercaria</taxon>
        <taxon>Perciformes</taxon>
        <taxon>Notothenioidei</taxon>
        <taxon>Bovichtidae</taxon>
        <taxon>Cottoperca</taxon>
    </lineage>
</organism>
<reference evidence="3" key="1">
    <citation type="submission" date="2025-08" db="UniProtKB">
        <authorList>
            <consortium name="RefSeq"/>
        </authorList>
    </citation>
    <scope>IDENTIFICATION</scope>
</reference>
<keyword evidence="2" id="KW-1185">Reference proteome</keyword>
<gene>
    <name evidence="3" type="primary">LOC115004614</name>
</gene>
<sequence length="559" mass="63615">MTEEKLHGEGALGRAEQLEEVSRMLIIREEQLFSQDSPSEEEEDLLQRDFEALRLQLWMSVHNTFSSCSFSSSSSSSSLQLKVLRSAVASIQQQEVQDRRWTGCPEEQVPVWRPQKCLSTHNSLLQNMVRDRLREAAEDGCRDTGGLSTPLKREVCRMGKCVKEDLLAVAKTVQDCYPPQMDILNFYSGLFHQNFSARLTELAASGLEADDCSYLLLWTNHLYPHEILNHEELEGKIKTSCLGSLLLQVHLTRLEDQYLTHRQVLDSSLTELSCVIREQSNAQRITAHLENFLSSYKKRVERFVKGNHSNVLSVIKAQLVCEQQFRDYITGQTRSLLEQQKRRCLDTLAALKDCGYKCFTCPIHMQLKVCFSQLWTSVWLDGSLPVVDSLLDSLNQHLTDLTDLKPACRQSLLCVLHQDLVLQYVKRMMKTRMKSREQQVGGAQRMTEDARKINDFFTEGGCTESLWLGEMLCSVAEVLRLQDPDSVQLEVVSLARSFPDLSDAHVSALLSLKTGLSAADVRSVRRSVEENRLLDVSTNQSPAFFSMVKVKWINNKIKS</sequence>
<dbReference type="GO" id="GO:0051601">
    <property type="term" value="P:exocyst localization"/>
    <property type="evidence" value="ECO:0007669"/>
    <property type="project" value="TreeGrafter"/>
</dbReference>
<evidence type="ECO:0000313" key="3">
    <source>
        <dbReference type="RefSeq" id="XP_029282153.1"/>
    </source>
</evidence>
<dbReference type="PANTHER" id="PTHR21292:SF4">
    <property type="entry name" value="TUMOR NECROSIS FACTOR ALPHA-INDUCED PROTEIN 2"/>
    <property type="match status" value="1"/>
</dbReference>
<evidence type="ECO:0000313" key="2">
    <source>
        <dbReference type="Proteomes" id="UP000504630"/>
    </source>
</evidence>
<dbReference type="AlphaFoldDB" id="A0A6J2P850"/>
<dbReference type="InterPro" id="IPR042532">
    <property type="entry name" value="EXOC3/Sec6_C"/>
</dbReference>
<dbReference type="InterPro" id="IPR010326">
    <property type="entry name" value="EXOC3/Sec6"/>
</dbReference>
<comment type="similarity">
    <text evidence="1">Belongs to the SEC6 family.</text>
</comment>
<dbReference type="GO" id="GO:0000149">
    <property type="term" value="F:SNARE binding"/>
    <property type="evidence" value="ECO:0007669"/>
    <property type="project" value="TreeGrafter"/>
</dbReference>